<dbReference type="SUPFAM" id="SSF53474">
    <property type="entry name" value="alpha/beta-Hydrolases"/>
    <property type="match status" value="1"/>
</dbReference>
<dbReference type="Pfam" id="PF00756">
    <property type="entry name" value="Esterase"/>
    <property type="match status" value="1"/>
</dbReference>
<evidence type="ECO:0008006" key="6">
    <source>
        <dbReference type="Google" id="ProtNLM"/>
    </source>
</evidence>
<dbReference type="Proteomes" id="UP000241595">
    <property type="component" value="Unassembled WGS sequence"/>
</dbReference>
<dbReference type="InterPro" id="IPR000801">
    <property type="entry name" value="Esterase-like"/>
</dbReference>
<reference evidence="4 5" key="1">
    <citation type="submission" date="2017-01" db="EMBL/GenBank/DDBJ databases">
        <authorList>
            <consortium name="Urmite Genomes"/>
        </authorList>
    </citation>
    <scope>NUCLEOTIDE SEQUENCE [LARGE SCALE GENOMIC DNA]</scope>
    <source>
        <strain evidence="4 5">AB308</strain>
    </source>
</reference>
<evidence type="ECO:0000256" key="2">
    <source>
        <dbReference type="ARBA" id="ARBA00022525"/>
    </source>
</evidence>
<dbReference type="STRING" id="1841859.GCA_900157385_05717"/>
<dbReference type="EMBL" id="FTRV01000017">
    <property type="protein sequence ID" value="SPM32188.1"/>
    <property type="molecule type" value="Genomic_DNA"/>
</dbReference>
<dbReference type="Gene3D" id="3.40.50.1820">
    <property type="entry name" value="alpha/beta hydrolase"/>
    <property type="match status" value="1"/>
</dbReference>
<evidence type="ECO:0000256" key="3">
    <source>
        <dbReference type="ARBA" id="ARBA00022729"/>
    </source>
</evidence>
<name>A0A2U3NKX9_9MYCO</name>
<organism evidence="4 5">
    <name type="scientific">Mycobacterium terramassiliense</name>
    <dbReference type="NCBI Taxonomy" id="1841859"/>
    <lineage>
        <taxon>Bacteria</taxon>
        <taxon>Bacillati</taxon>
        <taxon>Actinomycetota</taxon>
        <taxon>Actinomycetes</taxon>
        <taxon>Mycobacteriales</taxon>
        <taxon>Mycobacteriaceae</taxon>
        <taxon>Mycobacterium</taxon>
    </lineage>
</organism>
<keyword evidence="5" id="KW-1185">Reference proteome</keyword>
<evidence type="ECO:0000313" key="5">
    <source>
        <dbReference type="Proteomes" id="UP000241595"/>
    </source>
</evidence>
<evidence type="ECO:0000256" key="1">
    <source>
        <dbReference type="ARBA" id="ARBA00004613"/>
    </source>
</evidence>
<dbReference type="InterPro" id="IPR029058">
    <property type="entry name" value="AB_hydrolase_fold"/>
</dbReference>
<keyword evidence="2" id="KW-0964">Secreted</keyword>
<accession>A0A2U3NKX9</accession>
<dbReference type="PANTHER" id="PTHR43037">
    <property type="entry name" value="UNNAMED PRODUCT-RELATED"/>
    <property type="match status" value="1"/>
</dbReference>
<keyword evidence="3" id="KW-0732">Signal</keyword>
<dbReference type="RefSeq" id="WP_425436345.1">
    <property type="nucleotide sequence ID" value="NZ_LT717701.1"/>
</dbReference>
<dbReference type="AlphaFoldDB" id="A0A2U3NKX9"/>
<sequence>MTAPPRTLGHVSILDLTLLPLRIARHVADAVLHPAAPAHAPPAELVVVDGMPEGVPPAARRPEPRLPVPSNWPFGEEFPRTCGTGRLAGGALFWTDFLYDDHGATGVPVGDLKIQAPPRGTYVYPDGPAAGNGADLFRVAIGLTETDTWWRIDWNTLVDPSVPIALFTFDTDPSRAGTADWPVGAGVRSEGIDMALLVSGRGATLIDLTTRATTPMEHSVDTQSRSFLARIPRSVLEPTGSWTVRLAAGLANAAGDGFADVPAERGALPGQPNVYNVAFRTNAQEPPHLNFWSDSAQAEALGHGDVSAFAATVPWARLAARDTEPEPVITGPSTRWYVSSVELGQGVAGGLAAYDILSTKPQFLGRVQPYSICLPSSYAPGGALPLTLLLHSLSLGQSQFAAIDPRLLHEVCEGRDSVVVTPLARGPSSWYFDTGELDVWEVWARVAEQLGTDPNRTVISGYSMGGYAAYKLGLSYPQVFSQAVVLAGPPACGVRLLPDVDIPADLDPDSPCAREGDTWKLLVNARWLPYVIAHGLVDELVPFASAAEQVLELDRLGYRHRFTVYPLEDHIAWVLQDKFEDPISHMETALRQADPGHITFAWYPQLVRADLGIGPHQVWWLSELTADPSVTARRGAVAEVDARSYARPDPTHTIRHHRGVIPHFDPTPGLYSELDWQVGRPVAPLPYLTLRLTGVASLAVDVARAGLAALPSSTITVATDVAARITLAGLPAGASVQLDGQPAGATVAVPAGRHRITLARRAAG</sequence>
<protein>
    <recommendedName>
        <fullName evidence="6">Peptidase</fullName>
    </recommendedName>
</protein>
<dbReference type="PANTHER" id="PTHR43037:SF1">
    <property type="entry name" value="BLL1128 PROTEIN"/>
    <property type="match status" value="1"/>
</dbReference>
<comment type="subcellular location">
    <subcellularLocation>
        <location evidence="1">Secreted</location>
    </subcellularLocation>
</comment>
<gene>
    <name evidence="4" type="ORF">MTAB308_5715</name>
</gene>
<evidence type="ECO:0000313" key="4">
    <source>
        <dbReference type="EMBL" id="SPM32188.1"/>
    </source>
</evidence>
<dbReference type="GO" id="GO:0005576">
    <property type="term" value="C:extracellular region"/>
    <property type="evidence" value="ECO:0007669"/>
    <property type="project" value="UniProtKB-SubCell"/>
</dbReference>
<dbReference type="InterPro" id="IPR050955">
    <property type="entry name" value="Plant_Biomass_Hydrol_Est"/>
</dbReference>
<dbReference type="Gene3D" id="2.60.40.1190">
    <property type="match status" value="1"/>
</dbReference>
<proteinExistence type="predicted"/>